<feature type="region of interest" description="Disordered" evidence="1">
    <location>
        <begin position="138"/>
        <end position="160"/>
    </location>
</feature>
<evidence type="ECO:0000313" key="2">
    <source>
        <dbReference type="EMBL" id="BAD81209.1"/>
    </source>
</evidence>
<sequence>MKDSYPCMAIAVKGFNQPVDDRRANFLEAGCIGLTSSDPVLSRYVAADTIKPIYVTTDAVRNQCVLCFLKRTLSKLASFPISNPTHGTTKFSRQHHCSYCSSAAAELQQPSLPNRPIIVVQVAKTTEILSVTQQLRPHCDATPTPKRANRNDTHEEHQPKLPKNHFLHEASINNPIRKMQCVIVAKLRRTPTTKQLRLYPTETKKDDKHPPFLMLGEVNAKRRLQEGERHLMASSSSCRPMAWQGFRQRFPIKAPHNHRVHQPSSDHHANPLAPKPNSTDAALVPPARARRDNGLPSTPCRVPGPSRDAAAETGSGSSRSSTAAVIFAPATKLYHRLRICLGKRRIHLREHRIHCSLVVSGRRGGAPSSRAEEEFRRAALPPPRPSRLAAWLSGGGEVQDWGCTRCRCHRLCPRVVVNASEGKKEYGRNLCSVGGLSLFTFSMQQLMALEYDNECLYGSGAKPINGYLGCNNDLIGCLHGTSSAWTFHHRFGAHIIRLLKFA</sequence>
<dbReference type="Proteomes" id="UP000817658">
    <property type="component" value="Chromosome 1"/>
</dbReference>
<protein>
    <submittedName>
        <fullName evidence="2">Uncharacterized protein</fullName>
    </submittedName>
</protein>
<reference evidence="2" key="1">
    <citation type="journal article" date="2002" name="Nature">
        <title>The genome sequence and structure of rice chromosome 1.</title>
        <authorList>
            <person name="Sasaki T."/>
            <person name="Matsumoto T."/>
            <person name="Yamamoto K."/>
            <person name="Sakata K."/>
            <person name="Baba T."/>
            <person name="Katayose Y."/>
            <person name="Wu J."/>
            <person name="Niimura Y."/>
            <person name="Cheng Z."/>
            <person name="Nagamura Y."/>
            <person name="Antonio B.A."/>
            <person name="Kanamori H."/>
            <person name="Hosokawa S."/>
            <person name="Masukawa M."/>
            <person name="Arikawa K."/>
            <person name="Chiden Y."/>
            <person name="Hayashi M."/>
            <person name="Okamoto M."/>
            <person name="Ando T."/>
            <person name="Aoki H."/>
            <person name="Arita K."/>
            <person name="Hamada M."/>
            <person name="Harada C."/>
            <person name="Hijishita S."/>
            <person name="Honda M."/>
            <person name="Ichikawa Y."/>
            <person name="Idonuma A."/>
            <person name="Iijima M."/>
            <person name="Ikeda M."/>
            <person name="Ikeno M."/>
            <person name="Itoh S."/>
            <person name="Itoh T."/>
            <person name="Itoh Y."/>
            <person name="Itoh Y."/>
            <person name="Iwabuchi A."/>
            <person name="Kamiya K."/>
            <person name="Karasawa W."/>
            <person name="Katagiri S."/>
            <person name="Kikuta A."/>
            <person name="Kobayashi N."/>
            <person name="Kono I."/>
            <person name="Machita K."/>
            <person name="Maehara T."/>
            <person name="Mizuno H."/>
            <person name="Mizubayashi T."/>
            <person name="Mukai Y."/>
            <person name="Nagasaki H."/>
            <person name="Nakashima M."/>
            <person name="Nakama Y."/>
            <person name="Nakamichi Y."/>
            <person name="Nakamura M."/>
            <person name="Namiki N."/>
            <person name="Negishi M."/>
            <person name="Ohta I."/>
            <person name="Ono N."/>
            <person name="Saji S."/>
            <person name="Sakai K."/>
            <person name="Shibata M."/>
            <person name="Shimokawa T."/>
            <person name="Shomura A."/>
            <person name="Song J."/>
            <person name="Takazaki Y."/>
            <person name="Terasawa K."/>
            <person name="Tsuji K."/>
            <person name="Waki K."/>
            <person name="Yamagata H."/>
            <person name="Yamane H."/>
            <person name="Yoshiki S."/>
            <person name="Yoshihara R."/>
            <person name="Yukawa K."/>
            <person name="Zhong H."/>
            <person name="Iwama H."/>
            <person name="Endo T."/>
            <person name="Ito H."/>
            <person name="Hahn J.H."/>
            <person name="Kim H.I."/>
            <person name="Eun M.Y."/>
            <person name="Yano M."/>
            <person name="Jiang J."/>
            <person name="Gojobori T."/>
        </authorList>
    </citation>
    <scope>NUCLEOTIDE SEQUENCE [LARGE SCALE GENOMIC DNA]</scope>
</reference>
<feature type="region of interest" description="Disordered" evidence="1">
    <location>
        <begin position="256"/>
        <end position="322"/>
    </location>
</feature>
<feature type="compositionally biased region" description="Low complexity" evidence="1">
    <location>
        <begin position="311"/>
        <end position="322"/>
    </location>
</feature>
<organism evidence="2">
    <name type="scientific">Oryza sativa subsp. japonica</name>
    <name type="common">Rice</name>
    <dbReference type="NCBI Taxonomy" id="39947"/>
    <lineage>
        <taxon>Eukaryota</taxon>
        <taxon>Viridiplantae</taxon>
        <taxon>Streptophyta</taxon>
        <taxon>Embryophyta</taxon>
        <taxon>Tracheophyta</taxon>
        <taxon>Spermatophyta</taxon>
        <taxon>Magnoliopsida</taxon>
        <taxon>Liliopsida</taxon>
        <taxon>Poales</taxon>
        <taxon>Poaceae</taxon>
        <taxon>BOP clade</taxon>
        <taxon>Oryzoideae</taxon>
        <taxon>Oryzeae</taxon>
        <taxon>Oryzinae</taxon>
        <taxon>Oryza</taxon>
        <taxon>Oryza sativa</taxon>
    </lineage>
</organism>
<dbReference type="AlphaFoldDB" id="Q5NBE7"/>
<evidence type="ECO:0000256" key="1">
    <source>
        <dbReference type="SAM" id="MobiDB-lite"/>
    </source>
</evidence>
<feature type="compositionally biased region" description="Basic and acidic residues" evidence="1">
    <location>
        <begin position="149"/>
        <end position="159"/>
    </location>
</feature>
<accession>Q5NBE7</accession>
<name>Q5NBE7_ORYSJ</name>
<dbReference type="EMBL" id="AP001278">
    <property type="protein sequence ID" value="BAD81209.1"/>
    <property type="molecule type" value="Genomic_DNA"/>
</dbReference>
<proteinExistence type="predicted"/>
<gene>
    <name evidence="2" type="primary">P0434D08.3</name>
</gene>